<feature type="transmembrane region" description="Helical" evidence="7">
    <location>
        <begin position="79"/>
        <end position="100"/>
    </location>
</feature>
<dbReference type="Pfam" id="PF01578">
    <property type="entry name" value="Cytochrom_C_asm"/>
    <property type="match status" value="1"/>
</dbReference>
<dbReference type="Pfam" id="PF05140">
    <property type="entry name" value="ResB"/>
    <property type="match status" value="2"/>
</dbReference>
<comment type="subcellular location">
    <subcellularLocation>
        <location evidence="1">Membrane</location>
        <topology evidence="1">Multi-pass membrane protein</topology>
    </subcellularLocation>
</comment>
<feature type="transmembrane region" description="Helical" evidence="7">
    <location>
        <begin position="854"/>
        <end position="870"/>
    </location>
</feature>
<dbReference type="Proteomes" id="UP000236654">
    <property type="component" value="Unassembled WGS sequence"/>
</dbReference>
<proteinExistence type="predicted"/>
<keyword evidence="3" id="KW-0201">Cytochrome c-type biogenesis</keyword>
<feature type="transmembrane region" description="Helical" evidence="7">
    <location>
        <begin position="786"/>
        <end position="805"/>
    </location>
</feature>
<evidence type="ECO:0008006" key="12">
    <source>
        <dbReference type="Google" id="ProtNLM"/>
    </source>
</evidence>
<dbReference type="PANTHER" id="PTHR30071">
    <property type="entry name" value="HEME EXPORTER PROTEIN C"/>
    <property type="match status" value="1"/>
</dbReference>
<dbReference type="GO" id="GO:0005886">
    <property type="term" value="C:plasma membrane"/>
    <property type="evidence" value="ECO:0007669"/>
    <property type="project" value="TreeGrafter"/>
</dbReference>
<feature type="transmembrane region" description="Helical" evidence="7">
    <location>
        <begin position="1024"/>
        <end position="1047"/>
    </location>
</feature>
<feature type="domain" description="ResB-like" evidence="9">
    <location>
        <begin position="348"/>
        <end position="420"/>
    </location>
</feature>
<feature type="transmembrane region" description="Helical" evidence="7">
    <location>
        <begin position="12"/>
        <end position="31"/>
    </location>
</feature>
<evidence type="ECO:0000256" key="1">
    <source>
        <dbReference type="ARBA" id="ARBA00004141"/>
    </source>
</evidence>
<evidence type="ECO:0000259" key="9">
    <source>
        <dbReference type="Pfam" id="PF05140"/>
    </source>
</evidence>
<feature type="transmembrane region" description="Helical" evidence="7">
    <location>
        <begin position="877"/>
        <end position="896"/>
    </location>
</feature>
<dbReference type="InterPro" id="IPR045062">
    <property type="entry name" value="Cyt_c_biogenesis_CcsA/CcmC"/>
</dbReference>
<evidence type="ECO:0000313" key="11">
    <source>
        <dbReference type="Proteomes" id="UP000236654"/>
    </source>
</evidence>
<feature type="transmembrane region" description="Helical" evidence="7">
    <location>
        <begin position="43"/>
        <end position="67"/>
    </location>
</feature>
<sequence length="1095" mass="124805">MLDKIIRGLFSMKMMAVSMVIFAVAIAWATFIESDYGTPASKIAIYNALWFEILLLHLSITLIVNIVKYKMYQKGKWATFAFHLSFLLIIVGAALTRYVGFEGQMRVAENETTNVIYSSTPYFTLKANDLVNQYTHEEKRWLSEGVENPFSFDFQLPNQEEFSVEYVSYKEGMVDSLIKDEENGKNAIELVIKGQSRYVFEGGQQMIGGVNFAFENKEPSLPGVSITEDEGMLYIQSMMPYKRVDMTSLSKEDRMSNAIDPSAITNIPADTLLPFYPNQLYMIGDESLVFKDFKKKMVIKKMKSPDKDGGNDFLTLKLSNGSESKLVEIEGSSNHILDESYFKFGGLNFEIGYGAKPILIPFYVRCNEFQLHKYPGSSMASSFASEVTVIDSSRNHTHDQRIFMNNVMDYHGYRFFQSSYFPDESGTVLSVNYDWWGTTVTYIAYLIMSIGMIMSLFNRVGRMKELNTLIKKSRANRSKMLKVLVLILGFSFGGNVFAHGNDSTHVHADGTVHNHNHEEHNHEHDHSHAKDAQEEAVPRAIEVNYLSVEDAQKIDDLLVQDYDGRIIPFHTMADKLLRKIHHDDKFGEYNAVQTLVSMHLYGPSGWKEIDIAYVSNKIREELGTGKYVSVADMEDEHGTFKWMDEYEVAHGKSDGQKNEFDKKLIKLGERYRLLKEIFQFQHLRIVPIPGDDNGTWVWPFARELRDKDQKANALATNLLRSLFSVAQGEAKFSDAQQYLVPLKEYQWEELKKYEAENPHLNKLTHRHVNVEIAYNKFKVFDKIQSLYFLFGFLMLILFFFRTLVTPTHNSESIIKKISYFLLAGVIIVFVGHGVGLGMRWYISGHAPWSNGYEAVVFIAWSTILAGLFFVKKNPAVIAATTLLAAMMLFVTELNLLDPEITPLQPVLKSYWLMIHVAIITSSYGFLGISGILGLVNMILYLLKTKKNKKRLQMNIVELTSVSEMVLIIGLFMLTIGTFLGGVWANESWGRYWGWDPKETWALVSMLVYAVIIHLRFIPALSNRLLFNILSLWGYSAILFTFFGVNFILVGLHSYAQGDGVAEWPTSVFVAIGLFGAFTIVTVAKYLMDTSNKTKR</sequence>
<feature type="transmembrane region" description="Helical" evidence="7">
    <location>
        <begin position="916"/>
        <end position="942"/>
    </location>
</feature>
<organism evidence="10 11">
    <name type="scientific">Brumimicrobium salinarum</name>
    <dbReference type="NCBI Taxonomy" id="2058658"/>
    <lineage>
        <taxon>Bacteria</taxon>
        <taxon>Pseudomonadati</taxon>
        <taxon>Bacteroidota</taxon>
        <taxon>Flavobacteriia</taxon>
        <taxon>Flavobacteriales</taxon>
        <taxon>Crocinitomicaceae</taxon>
        <taxon>Brumimicrobium</taxon>
    </lineage>
</organism>
<name>A0A2I0R2V0_9FLAO</name>
<evidence type="ECO:0000256" key="7">
    <source>
        <dbReference type="SAM" id="Phobius"/>
    </source>
</evidence>
<keyword evidence="11" id="KW-1185">Reference proteome</keyword>
<comment type="caution">
    <text evidence="10">The sequence shown here is derived from an EMBL/GenBank/DDBJ whole genome shotgun (WGS) entry which is preliminary data.</text>
</comment>
<feature type="transmembrane region" description="Helical" evidence="7">
    <location>
        <begin position="817"/>
        <end position="842"/>
    </location>
</feature>
<evidence type="ECO:0000313" key="10">
    <source>
        <dbReference type="EMBL" id="PKR80897.1"/>
    </source>
</evidence>
<protein>
    <recommendedName>
        <fullName evidence="12">Cytochrome C biogenesis protein</fullName>
    </recommendedName>
</protein>
<dbReference type="PANTHER" id="PTHR30071:SF1">
    <property type="entry name" value="CYTOCHROME B_B6 PROTEIN-RELATED"/>
    <property type="match status" value="1"/>
</dbReference>
<keyword evidence="5 7" id="KW-0472">Membrane</keyword>
<feature type="domain" description="Cytochrome c assembly protein" evidence="8">
    <location>
        <begin position="848"/>
        <end position="1052"/>
    </location>
</feature>
<evidence type="ECO:0000256" key="3">
    <source>
        <dbReference type="ARBA" id="ARBA00022748"/>
    </source>
</evidence>
<evidence type="ECO:0000256" key="4">
    <source>
        <dbReference type="ARBA" id="ARBA00022989"/>
    </source>
</evidence>
<feature type="transmembrane region" description="Helical" evidence="7">
    <location>
        <begin position="999"/>
        <end position="1017"/>
    </location>
</feature>
<evidence type="ECO:0000256" key="6">
    <source>
        <dbReference type="SAM" id="MobiDB-lite"/>
    </source>
</evidence>
<feature type="transmembrane region" description="Helical" evidence="7">
    <location>
        <begin position="1067"/>
        <end position="1087"/>
    </location>
</feature>
<dbReference type="InterPro" id="IPR007816">
    <property type="entry name" value="ResB-like_domain"/>
</dbReference>
<feature type="region of interest" description="Disordered" evidence="6">
    <location>
        <begin position="512"/>
        <end position="533"/>
    </location>
</feature>
<dbReference type="RefSeq" id="WP_101334279.1">
    <property type="nucleotide sequence ID" value="NZ_PJNI01000007.1"/>
</dbReference>
<dbReference type="GO" id="GO:0017004">
    <property type="term" value="P:cytochrome complex assembly"/>
    <property type="evidence" value="ECO:0007669"/>
    <property type="project" value="UniProtKB-KW"/>
</dbReference>
<feature type="transmembrane region" description="Helical" evidence="7">
    <location>
        <begin position="963"/>
        <end position="984"/>
    </location>
</feature>
<dbReference type="EMBL" id="PJNI01000007">
    <property type="protein sequence ID" value="PKR80897.1"/>
    <property type="molecule type" value="Genomic_DNA"/>
</dbReference>
<dbReference type="GO" id="GO:0020037">
    <property type="term" value="F:heme binding"/>
    <property type="evidence" value="ECO:0007669"/>
    <property type="project" value="InterPro"/>
</dbReference>
<feature type="transmembrane region" description="Helical" evidence="7">
    <location>
        <begin position="479"/>
        <end position="498"/>
    </location>
</feature>
<feature type="domain" description="ResB-like" evidence="9">
    <location>
        <begin position="76"/>
        <end position="137"/>
    </location>
</feature>
<keyword evidence="4 7" id="KW-1133">Transmembrane helix</keyword>
<evidence type="ECO:0000256" key="5">
    <source>
        <dbReference type="ARBA" id="ARBA00023136"/>
    </source>
</evidence>
<feature type="transmembrane region" description="Helical" evidence="7">
    <location>
        <begin position="435"/>
        <end position="458"/>
    </location>
</feature>
<evidence type="ECO:0000259" key="8">
    <source>
        <dbReference type="Pfam" id="PF01578"/>
    </source>
</evidence>
<accession>A0A2I0R2V0</accession>
<keyword evidence="2 7" id="KW-0812">Transmembrane</keyword>
<evidence type="ECO:0000256" key="2">
    <source>
        <dbReference type="ARBA" id="ARBA00022692"/>
    </source>
</evidence>
<dbReference type="InterPro" id="IPR002541">
    <property type="entry name" value="Cyt_c_assembly"/>
</dbReference>
<dbReference type="OrthoDB" id="9814290at2"/>
<reference evidence="10 11" key="1">
    <citation type="submission" date="2017-12" db="EMBL/GenBank/DDBJ databases">
        <title>The draft genome sequence of Brumimicrobium saltpan LHR20.</title>
        <authorList>
            <person name="Do Z.-J."/>
            <person name="Luo H.-R."/>
        </authorList>
    </citation>
    <scope>NUCLEOTIDE SEQUENCE [LARGE SCALE GENOMIC DNA]</scope>
    <source>
        <strain evidence="10 11">LHR20</strain>
    </source>
</reference>
<dbReference type="AlphaFoldDB" id="A0A2I0R2V0"/>
<gene>
    <name evidence="10" type="ORF">CW751_06925</name>
</gene>